<dbReference type="Pfam" id="PF00196">
    <property type="entry name" value="GerE"/>
    <property type="match status" value="1"/>
</dbReference>
<dbReference type="SMART" id="SM00421">
    <property type="entry name" value="HTH_LUXR"/>
    <property type="match status" value="1"/>
</dbReference>
<protein>
    <submittedName>
        <fullName evidence="3">Regulatory protein LuxR family</fullName>
    </submittedName>
</protein>
<evidence type="ECO:0000313" key="3">
    <source>
        <dbReference type="EMBL" id="AFD20755.1"/>
    </source>
</evidence>
<evidence type="ECO:0000256" key="1">
    <source>
        <dbReference type="SAM" id="MobiDB-lite"/>
    </source>
</evidence>
<sequence>MCPLTEARLTGRARAVYLEILRAGGSLPRTALRTPGPPEHSGEGTDADGDHELTEAIDALVALRLIQHTDRGRLLAAISPQSAAAALSAVREGEIQRQRLEDERLRSAMASLQDAYDAVNEGRARKAPQIESLTDISTIRGLLSAAARDCRHEVLTAQPEALLESTLADSRPRDLSLLTRGIAIRTVYPHTVLSSPAVQQHFSLMHEAGTQIRTTTGVLDRVVIFDQSLAFLADRRSDGPGAVVIRHPAVVDYLYRTIEQVWRLAKPFVYTHVGYGPAADEIRAGILRLMAAGAKDEVIAKRMNMSTRTCRRHIAEMMAELGAESRFQAGVLAADRGLLRLSGGPPPLRGFRGLSG</sequence>
<evidence type="ECO:0000259" key="2">
    <source>
        <dbReference type="SMART" id="SM00421"/>
    </source>
</evidence>
<feature type="domain" description="HTH luxR-type" evidence="2">
    <location>
        <begin position="286"/>
        <end position="333"/>
    </location>
</feature>
<accession>H9BDX4</accession>
<dbReference type="SMR" id="H9BDX4"/>
<dbReference type="GO" id="GO:0006355">
    <property type="term" value="P:regulation of DNA-templated transcription"/>
    <property type="evidence" value="ECO:0007669"/>
    <property type="project" value="InterPro"/>
</dbReference>
<dbReference type="InterPro" id="IPR036388">
    <property type="entry name" value="WH-like_DNA-bd_sf"/>
</dbReference>
<feature type="compositionally biased region" description="Basic and acidic residues" evidence="1">
    <location>
        <begin position="40"/>
        <end position="49"/>
    </location>
</feature>
<dbReference type="InterPro" id="IPR051797">
    <property type="entry name" value="TrmB-like"/>
</dbReference>
<dbReference type="AlphaFoldDB" id="H9BDX4"/>
<reference evidence="3" key="1">
    <citation type="submission" date="2011-11" db="EMBL/GenBank/DDBJ databases">
        <title>Identification and Characterization of Mildiomycin Biosynthesis Gene Cluster in Streptoveticillum remofaciens ZJU5119, and Biochemical Characterization and in vitro Assay of MilC, a Hydroxymethylcytosylglucuronic Acid Synthetase in the Biosynthesis of Mildiomycin.</title>
        <authorList>
            <person name="Wu J."/>
            <person name="Li L."/>
            <person name="He X."/>
        </authorList>
    </citation>
    <scope>NUCLEOTIDE SEQUENCE</scope>
    <source>
        <strain evidence="3">ZJU5119</strain>
    </source>
</reference>
<dbReference type="SUPFAM" id="SSF46894">
    <property type="entry name" value="C-terminal effector domain of the bipartite response regulators"/>
    <property type="match status" value="1"/>
</dbReference>
<feature type="region of interest" description="Disordered" evidence="1">
    <location>
        <begin position="28"/>
        <end position="49"/>
    </location>
</feature>
<proteinExistence type="predicted"/>
<dbReference type="InterPro" id="IPR000792">
    <property type="entry name" value="Tscrpt_reg_LuxR_C"/>
</dbReference>
<organism evidence="3">
    <name type="scientific">Streptomyces rimofaciens</name>
    <dbReference type="NCBI Taxonomy" id="504097"/>
    <lineage>
        <taxon>Bacteria</taxon>
        <taxon>Bacillati</taxon>
        <taxon>Actinomycetota</taxon>
        <taxon>Actinomycetes</taxon>
        <taxon>Kitasatosporales</taxon>
        <taxon>Streptomycetaceae</taxon>
        <taxon>Streptomyces</taxon>
    </lineage>
</organism>
<dbReference type="PANTHER" id="PTHR34293">
    <property type="entry name" value="HTH-TYPE TRANSCRIPTIONAL REGULATOR TRMBL2"/>
    <property type="match status" value="1"/>
</dbReference>
<dbReference type="CDD" id="cd06170">
    <property type="entry name" value="LuxR_C_like"/>
    <property type="match status" value="1"/>
</dbReference>
<name>H9BDX4_9ACTN</name>
<dbReference type="InterPro" id="IPR016032">
    <property type="entry name" value="Sig_transdc_resp-reg_C-effctor"/>
</dbReference>
<dbReference type="PANTHER" id="PTHR34293:SF1">
    <property type="entry name" value="HTH-TYPE TRANSCRIPTIONAL REGULATOR TRMBL2"/>
    <property type="match status" value="1"/>
</dbReference>
<dbReference type="Gene3D" id="1.10.10.10">
    <property type="entry name" value="Winged helix-like DNA-binding domain superfamily/Winged helix DNA-binding domain"/>
    <property type="match status" value="1"/>
</dbReference>
<gene>
    <name evidence="3" type="primary">milO</name>
</gene>
<dbReference type="GO" id="GO:0003677">
    <property type="term" value="F:DNA binding"/>
    <property type="evidence" value="ECO:0007669"/>
    <property type="project" value="InterPro"/>
</dbReference>
<dbReference type="EMBL" id="JN999998">
    <property type="protein sequence ID" value="AFD20755.1"/>
    <property type="molecule type" value="Genomic_DNA"/>
</dbReference>